<keyword evidence="2" id="KW-0677">Repeat</keyword>
<dbReference type="SMART" id="SM00717">
    <property type="entry name" value="SANT"/>
    <property type="match status" value="2"/>
</dbReference>
<organism evidence="9 10">
    <name type="scientific">Stylosanthes scabra</name>
    <dbReference type="NCBI Taxonomy" id="79078"/>
    <lineage>
        <taxon>Eukaryota</taxon>
        <taxon>Viridiplantae</taxon>
        <taxon>Streptophyta</taxon>
        <taxon>Embryophyta</taxon>
        <taxon>Tracheophyta</taxon>
        <taxon>Spermatophyta</taxon>
        <taxon>Magnoliopsida</taxon>
        <taxon>eudicotyledons</taxon>
        <taxon>Gunneridae</taxon>
        <taxon>Pentapetalae</taxon>
        <taxon>rosids</taxon>
        <taxon>fabids</taxon>
        <taxon>Fabales</taxon>
        <taxon>Fabaceae</taxon>
        <taxon>Papilionoideae</taxon>
        <taxon>50 kb inversion clade</taxon>
        <taxon>dalbergioids sensu lato</taxon>
        <taxon>Dalbergieae</taxon>
        <taxon>Pterocarpus clade</taxon>
        <taxon>Stylosanthes</taxon>
    </lineage>
</organism>
<dbReference type="InterPro" id="IPR001005">
    <property type="entry name" value="SANT/Myb"/>
</dbReference>
<sequence length="321" mass="36927">MGRGPCCDKANVKKGPWSPEEDTKLKDYIHKHGTQGNWIALPKKAGLKRCGKSCRLRWLNYLRPDIKHGEYSEDEDRIICYLFSTIGSRWSIIASQLPGRTDNDIKNYWNTKLKKKMMMMMPLITMNNNNPHHHHHHQITLFSILQNSSSTQHQHYSPSSPPPLLSSSFISNTNTTNNNETYYYYHPHVSSDLINNGNNNSSSTSSDSIIFQDQQESSYMDNNTIIPQNYHHQEQLGYCGDAYYDYGTFVDEHIVSHNHNNNNYYHYSGVEDAQNFIYSNAGMDNNVGIDEKQSTESSTLLEENPLDNYGVDETKELLLDN</sequence>
<protein>
    <submittedName>
        <fullName evidence="9">Uncharacterized protein</fullName>
    </submittedName>
</protein>
<evidence type="ECO:0000256" key="3">
    <source>
        <dbReference type="ARBA" id="ARBA00023015"/>
    </source>
</evidence>
<feature type="domain" description="Myb-like" evidence="7">
    <location>
        <begin position="9"/>
        <end position="62"/>
    </location>
</feature>
<feature type="domain" description="Myb-like" evidence="7">
    <location>
        <begin position="63"/>
        <end position="113"/>
    </location>
</feature>
<evidence type="ECO:0000256" key="5">
    <source>
        <dbReference type="ARBA" id="ARBA00023163"/>
    </source>
</evidence>
<dbReference type="EMBL" id="JASCZI010241873">
    <property type="protein sequence ID" value="MED6207952.1"/>
    <property type="molecule type" value="Genomic_DNA"/>
</dbReference>
<dbReference type="PROSITE" id="PS51294">
    <property type="entry name" value="HTH_MYB"/>
    <property type="match status" value="2"/>
</dbReference>
<evidence type="ECO:0000259" key="7">
    <source>
        <dbReference type="PROSITE" id="PS50090"/>
    </source>
</evidence>
<dbReference type="Proteomes" id="UP001341840">
    <property type="component" value="Unassembled WGS sequence"/>
</dbReference>
<evidence type="ECO:0000256" key="4">
    <source>
        <dbReference type="ARBA" id="ARBA00023125"/>
    </source>
</evidence>
<dbReference type="SUPFAM" id="SSF46689">
    <property type="entry name" value="Homeodomain-like"/>
    <property type="match status" value="1"/>
</dbReference>
<keyword evidence="10" id="KW-1185">Reference proteome</keyword>
<dbReference type="Pfam" id="PF00249">
    <property type="entry name" value="Myb_DNA-binding"/>
    <property type="match status" value="2"/>
</dbReference>
<gene>
    <name evidence="9" type="ORF">PIB30_040377</name>
</gene>
<feature type="domain" description="HTH myb-type" evidence="8">
    <location>
        <begin position="9"/>
        <end position="66"/>
    </location>
</feature>
<keyword evidence="6" id="KW-0539">Nucleus</keyword>
<dbReference type="InterPro" id="IPR009057">
    <property type="entry name" value="Homeodomain-like_sf"/>
</dbReference>
<dbReference type="PROSITE" id="PS50090">
    <property type="entry name" value="MYB_LIKE"/>
    <property type="match status" value="2"/>
</dbReference>
<dbReference type="CDD" id="cd00167">
    <property type="entry name" value="SANT"/>
    <property type="match status" value="2"/>
</dbReference>
<evidence type="ECO:0000313" key="9">
    <source>
        <dbReference type="EMBL" id="MED6207952.1"/>
    </source>
</evidence>
<comment type="subcellular location">
    <subcellularLocation>
        <location evidence="1">Nucleus</location>
    </subcellularLocation>
</comment>
<comment type="caution">
    <text evidence="9">The sequence shown here is derived from an EMBL/GenBank/DDBJ whole genome shotgun (WGS) entry which is preliminary data.</text>
</comment>
<evidence type="ECO:0000256" key="6">
    <source>
        <dbReference type="ARBA" id="ARBA00023242"/>
    </source>
</evidence>
<accession>A0ABU6YDG1</accession>
<keyword evidence="3" id="KW-0805">Transcription regulation</keyword>
<evidence type="ECO:0000259" key="8">
    <source>
        <dbReference type="PROSITE" id="PS51294"/>
    </source>
</evidence>
<evidence type="ECO:0000256" key="1">
    <source>
        <dbReference type="ARBA" id="ARBA00004123"/>
    </source>
</evidence>
<evidence type="ECO:0000256" key="2">
    <source>
        <dbReference type="ARBA" id="ARBA00022737"/>
    </source>
</evidence>
<dbReference type="PANTHER" id="PTHR48000">
    <property type="entry name" value="OS09G0431300 PROTEIN"/>
    <property type="match status" value="1"/>
</dbReference>
<keyword evidence="5" id="KW-0804">Transcription</keyword>
<dbReference type="Gene3D" id="1.10.10.60">
    <property type="entry name" value="Homeodomain-like"/>
    <property type="match status" value="2"/>
</dbReference>
<proteinExistence type="predicted"/>
<dbReference type="PANTHER" id="PTHR48000:SF8">
    <property type="entry name" value="TRANSCRIPTION FACTOR RAX2-LIKE"/>
    <property type="match status" value="1"/>
</dbReference>
<evidence type="ECO:0000313" key="10">
    <source>
        <dbReference type="Proteomes" id="UP001341840"/>
    </source>
</evidence>
<dbReference type="InterPro" id="IPR017930">
    <property type="entry name" value="Myb_dom"/>
</dbReference>
<name>A0ABU6YDG1_9FABA</name>
<feature type="domain" description="HTH myb-type" evidence="8">
    <location>
        <begin position="67"/>
        <end position="117"/>
    </location>
</feature>
<keyword evidence="4" id="KW-0238">DNA-binding</keyword>
<reference evidence="9 10" key="1">
    <citation type="journal article" date="2023" name="Plants (Basel)">
        <title>Bridging the Gap: Combining Genomics and Transcriptomics Approaches to Understand Stylosanthes scabra, an Orphan Legume from the Brazilian Caatinga.</title>
        <authorList>
            <person name="Ferreira-Neto J.R.C."/>
            <person name="da Silva M.D."/>
            <person name="Binneck E."/>
            <person name="de Melo N.F."/>
            <person name="da Silva R.H."/>
            <person name="de Melo A.L.T.M."/>
            <person name="Pandolfi V."/>
            <person name="Bustamante F.O."/>
            <person name="Brasileiro-Vidal A.C."/>
            <person name="Benko-Iseppon A.M."/>
        </authorList>
    </citation>
    <scope>NUCLEOTIDE SEQUENCE [LARGE SCALE GENOMIC DNA]</scope>
    <source>
        <tissue evidence="9">Leaves</tissue>
    </source>
</reference>